<evidence type="ECO:0000313" key="5">
    <source>
        <dbReference type="Proteomes" id="UP001195483"/>
    </source>
</evidence>
<dbReference type="PANTHER" id="PTHR45632">
    <property type="entry name" value="LD33804P"/>
    <property type="match status" value="1"/>
</dbReference>
<dbReference type="Gene3D" id="3.30.710.10">
    <property type="entry name" value="Potassium Channel Kv1.1, Chain A"/>
    <property type="match status" value="1"/>
</dbReference>
<evidence type="ECO:0000313" key="4">
    <source>
        <dbReference type="EMBL" id="KAK3597441.1"/>
    </source>
</evidence>
<dbReference type="InterPro" id="IPR006652">
    <property type="entry name" value="Kelch_1"/>
</dbReference>
<dbReference type="PROSITE" id="PS50097">
    <property type="entry name" value="BTB"/>
    <property type="match status" value="1"/>
</dbReference>
<evidence type="ECO:0000256" key="1">
    <source>
        <dbReference type="ARBA" id="ARBA00022441"/>
    </source>
</evidence>
<dbReference type="SUPFAM" id="SSF117281">
    <property type="entry name" value="Kelch motif"/>
    <property type="match status" value="2"/>
</dbReference>
<name>A0AAE0SSS5_9BIVA</name>
<keyword evidence="2" id="KW-0677">Repeat</keyword>
<keyword evidence="1" id="KW-0880">Kelch repeat</keyword>
<evidence type="ECO:0000259" key="3">
    <source>
        <dbReference type="PROSITE" id="PS50097"/>
    </source>
</evidence>
<feature type="domain" description="BTB" evidence="3">
    <location>
        <begin position="34"/>
        <end position="100"/>
    </location>
</feature>
<dbReference type="Pfam" id="PF00651">
    <property type="entry name" value="BTB"/>
    <property type="match status" value="1"/>
</dbReference>
<proteinExistence type="predicted"/>
<reference evidence="4" key="2">
    <citation type="journal article" date="2021" name="Genome Biol. Evol.">
        <title>Developing a high-quality reference genome for a parasitic bivalve with doubly uniparental inheritance (Bivalvia: Unionida).</title>
        <authorList>
            <person name="Smith C.H."/>
        </authorList>
    </citation>
    <scope>NUCLEOTIDE SEQUENCE</scope>
    <source>
        <strain evidence="4">CHS0354</strain>
        <tissue evidence="4">Mantle</tissue>
    </source>
</reference>
<dbReference type="SMART" id="SM00225">
    <property type="entry name" value="BTB"/>
    <property type="match status" value="1"/>
</dbReference>
<reference evidence="4" key="3">
    <citation type="submission" date="2023-05" db="EMBL/GenBank/DDBJ databases">
        <authorList>
            <person name="Smith C.H."/>
        </authorList>
    </citation>
    <scope>NUCLEOTIDE SEQUENCE</scope>
    <source>
        <strain evidence="4">CHS0354</strain>
        <tissue evidence="4">Mantle</tissue>
    </source>
</reference>
<dbReference type="PANTHER" id="PTHR45632:SF30">
    <property type="entry name" value="BTB DOMAIN-CONTAINING PROTEIN"/>
    <property type="match status" value="1"/>
</dbReference>
<dbReference type="SMART" id="SM00875">
    <property type="entry name" value="BACK"/>
    <property type="match status" value="1"/>
</dbReference>
<dbReference type="InterPro" id="IPR015915">
    <property type="entry name" value="Kelch-typ_b-propeller"/>
</dbReference>
<organism evidence="4 5">
    <name type="scientific">Potamilus streckersoni</name>
    <dbReference type="NCBI Taxonomy" id="2493646"/>
    <lineage>
        <taxon>Eukaryota</taxon>
        <taxon>Metazoa</taxon>
        <taxon>Spiralia</taxon>
        <taxon>Lophotrochozoa</taxon>
        <taxon>Mollusca</taxon>
        <taxon>Bivalvia</taxon>
        <taxon>Autobranchia</taxon>
        <taxon>Heteroconchia</taxon>
        <taxon>Palaeoheterodonta</taxon>
        <taxon>Unionida</taxon>
        <taxon>Unionoidea</taxon>
        <taxon>Unionidae</taxon>
        <taxon>Ambleminae</taxon>
        <taxon>Lampsilini</taxon>
        <taxon>Potamilus</taxon>
    </lineage>
</organism>
<dbReference type="AlphaFoldDB" id="A0AAE0SSS5"/>
<dbReference type="InterPro" id="IPR011705">
    <property type="entry name" value="BACK"/>
</dbReference>
<sequence length="666" mass="77517">MDEPCRRLMGNKSIHASKLQQHLFDQMLSQSEFCDVTLIVGSYELKAHWCVLVSCPYFQSLYDSGLKERISGKVNMSIGKPEALRSAVNFLYDGLVEISYDGIRDILEVADYLQITDLKKACTEYLSSVEVTIENSVNLCLLASLYDLDIYNRMYDYVRGHLPDLMKRGDILTLTHDSILGLLMDETLTYVKQEDFFNFILKWISHDLENREEYFKDMFCALDLQRISKDFLEKNIESCPLLNNSEECKLHVLNVKMKQMAGLIPEENGHRDVILLAGGSGHGLYFHTFLQLFPLADMISLNNIYGYVIQENRWTELAPLPYQMKKPFVTNDSQNNYMYVYDTSPGMESSSFYLYKFHLLEKRWSSIRVSVPDACTYLNVNNILSCNGKVYIVMSAYYTTSQPYVAWQCVLLELNEEGNVSPVKCTIFQRSTRTQVHSCVVLDRYICIIGWKTGSMANGRSRNQSKFVYYDAVSMRRFECSKGSGFEPLMFTMDEELVLTKPGCYRARRFSFHHRRWFSQKELVVPLFPEEPSRINYMYTHYNGQLFVFGGKNPTTKKPIDSALKYSFEEKQWSKLETLPHALMNSGTCIARIPNDHVHCHINCPHCTFHSHPSQATYQIDYPEDDDEEEDYSYDGDDLQSQYWNDGDALYDNFEDMYDPYNEFWY</sequence>
<reference evidence="4" key="1">
    <citation type="journal article" date="2021" name="Genome Biol. Evol.">
        <title>A High-Quality Reference Genome for a Parasitic Bivalve with Doubly Uniparental Inheritance (Bivalvia: Unionida).</title>
        <authorList>
            <person name="Smith C.H."/>
        </authorList>
    </citation>
    <scope>NUCLEOTIDE SEQUENCE</scope>
    <source>
        <strain evidence="4">CHS0354</strain>
    </source>
</reference>
<dbReference type="Gene3D" id="1.25.40.420">
    <property type="match status" value="1"/>
</dbReference>
<dbReference type="SUPFAM" id="SSF54695">
    <property type="entry name" value="POZ domain"/>
    <property type="match status" value="1"/>
</dbReference>
<dbReference type="Proteomes" id="UP001195483">
    <property type="component" value="Unassembled WGS sequence"/>
</dbReference>
<dbReference type="Pfam" id="PF01344">
    <property type="entry name" value="Kelch_1"/>
    <property type="match status" value="1"/>
</dbReference>
<dbReference type="Pfam" id="PF07707">
    <property type="entry name" value="BACK"/>
    <property type="match status" value="1"/>
</dbReference>
<dbReference type="InterPro" id="IPR000210">
    <property type="entry name" value="BTB/POZ_dom"/>
</dbReference>
<dbReference type="EMBL" id="JAEAOA010002330">
    <property type="protein sequence ID" value="KAK3597441.1"/>
    <property type="molecule type" value="Genomic_DNA"/>
</dbReference>
<evidence type="ECO:0000256" key="2">
    <source>
        <dbReference type="ARBA" id="ARBA00022737"/>
    </source>
</evidence>
<keyword evidence="5" id="KW-1185">Reference proteome</keyword>
<protein>
    <recommendedName>
        <fullName evidence="3">BTB domain-containing protein</fullName>
    </recommendedName>
</protein>
<comment type="caution">
    <text evidence="4">The sequence shown here is derived from an EMBL/GenBank/DDBJ whole genome shotgun (WGS) entry which is preliminary data.</text>
</comment>
<dbReference type="Gene3D" id="2.120.10.80">
    <property type="entry name" value="Kelch-type beta propeller"/>
    <property type="match status" value="2"/>
</dbReference>
<dbReference type="InterPro" id="IPR011333">
    <property type="entry name" value="SKP1/BTB/POZ_sf"/>
</dbReference>
<accession>A0AAE0SSS5</accession>
<gene>
    <name evidence="4" type="ORF">CHS0354_040181</name>
</gene>